<feature type="domain" description="Flagellin N-terminal" evidence="4">
    <location>
        <begin position="9"/>
        <end position="137"/>
    </location>
</feature>
<evidence type="ECO:0000313" key="7">
    <source>
        <dbReference type="Proteomes" id="UP000077469"/>
    </source>
</evidence>
<dbReference type="STRING" id="1123384.AJ81_07880"/>
<evidence type="ECO:0000256" key="2">
    <source>
        <dbReference type="ARBA" id="ARBA00005709"/>
    </source>
</evidence>
<feature type="domain" description="Flagellin C-terminal" evidence="5">
    <location>
        <begin position="218"/>
        <end position="286"/>
    </location>
</feature>
<dbReference type="OrthoDB" id="9758307at2"/>
<dbReference type="AlphaFoldDB" id="A0A0X1KS09"/>
<dbReference type="GO" id="GO:0005198">
    <property type="term" value="F:structural molecule activity"/>
    <property type="evidence" value="ECO:0007669"/>
    <property type="project" value="InterPro"/>
</dbReference>
<dbReference type="KEGG" id="phy:AJ81_07880"/>
<sequence length="296" mass="33098">MRITDRMTSDRVLYNIQKTITQIAKLHDEISSGSKVRYPSDDAVLATRSSNLDSRLRELQQYERNVNYVQNLVKGYDTSIQQVSELYQRIRELLVQASNGTLTADQRNAISEEIKRIKQQLIQIANTQVGSDYIFAGLDGSKPPVSEDGEIMVKPEALRSRTTMVLGYPLEFGINVKDIFVTDGNQSVFSLIDMTLKALERNDPKFLSDVALAGVNYLEKSVSENLAKVGATQRMVEAAANRIVDLNNFMTEHLSKERDVDITEAVTELSMKQAVLNAALKSAANLLRSTLVDYIS</sequence>
<evidence type="ECO:0000259" key="5">
    <source>
        <dbReference type="Pfam" id="PF00700"/>
    </source>
</evidence>
<dbReference type="Gene3D" id="1.20.1330.10">
    <property type="entry name" value="f41 fragment of flagellin, N-terminal domain"/>
    <property type="match status" value="1"/>
</dbReference>
<dbReference type="InterPro" id="IPR001492">
    <property type="entry name" value="Flagellin"/>
</dbReference>
<keyword evidence="6" id="KW-0966">Cell projection</keyword>
<gene>
    <name evidence="6" type="ORF">AJ81_07880</name>
</gene>
<dbReference type="GO" id="GO:0009424">
    <property type="term" value="C:bacterial-type flagellum hook"/>
    <property type="evidence" value="ECO:0007669"/>
    <property type="project" value="InterPro"/>
</dbReference>
<keyword evidence="6" id="KW-0969">Cilium</keyword>
<dbReference type="Proteomes" id="UP000077469">
    <property type="component" value="Chromosome"/>
</dbReference>
<reference evidence="6 7" key="1">
    <citation type="submission" date="2014-01" db="EMBL/GenBank/DDBJ databases">
        <title>Genome sequencing of Thermotog hypogea.</title>
        <authorList>
            <person name="Zhang X."/>
            <person name="Alvare G."/>
            <person name="Fristensky B."/>
            <person name="Chen L."/>
            <person name="Suen T."/>
            <person name="Chen Q."/>
            <person name="Ma K."/>
        </authorList>
    </citation>
    <scope>NUCLEOTIDE SEQUENCE [LARGE SCALE GENOMIC DNA]</scope>
    <source>
        <strain evidence="6 7">DSM 11164</strain>
    </source>
</reference>
<keyword evidence="3" id="KW-0975">Bacterial flagellum</keyword>
<organism evidence="6 7">
    <name type="scientific">Pseudothermotoga hypogea DSM 11164 = NBRC 106472</name>
    <dbReference type="NCBI Taxonomy" id="1123384"/>
    <lineage>
        <taxon>Bacteria</taxon>
        <taxon>Thermotogati</taxon>
        <taxon>Thermotogota</taxon>
        <taxon>Thermotogae</taxon>
        <taxon>Thermotogales</taxon>
        <taxon>Thermotogaceae</taxon>
        <taxon>Pseudothermotoga</taxon>
    </lineage>
</organism>
<dbReference type="RefSeq" id="WP_031504117.1">
    <property type="nucleotide sequence ID" value="NC_022795.1"/>
</dbReference>
<accession>A0A0X1KS09</accession>
<dbReference type="InterPro" id="IPR013384">
    <property type="entry name" value="Flagell_FlgL"/>
</dbReference>
<proteinExistence type="inferred from homology"/>
<dbReference type="PATRIC" id="fig|1123384.7.peg.1580"/>
<dbReference type="InterPro" id="IPR046358">
    <property type="entry name" value="Flagellin_C"/>
</dbReference>
<dbReference type="Pfam" id="PF00669">
    <property type="entry name" value="Flagellin_N"/>
    <property type="match status" value="1"/>
</dbReference>
<dbReference type="EMBL" id="CP007141">
    <property type="protein sequence ID" value="AJC74106.1"/>
    <property type="molecule type" value="Genomic_DNA"/>
</dbReference>
<comment type="subcellular location">
    <subcellularLocation>
        <location evidence="1">Bacterial flagellum</location>
    </subcellularLocation>
</comment>
<comment type="similarity">
    <text evidence="2">Belongs to the bacterial flagellin family.</text>
</comment>
<keyword evidence="7" id="KW-1185">Reference proteome</keyword>
<protein>
    <submittedName>
        <fullName evidence="6">Flagellar hook protein FlgL</fullName>
    </submittedName>
</protein>
<name>A0A0X1KS09_9THEM</name>
<dbReference type="GO" id="GO:0071973">
    <property type="term" value="P:bacterial-type flagellum-dependent cell motility"/>
    <property type="evidence" value="ECO:0007669"/>
    <property type="project" value="InterPro"/>
</dbReference>
<keyword evidence="6" id="KW-0282">Flagellum</keyword>
<evidence type="ECO:0000313" key="6">
    <source>
        <dbReference type="EMBL" id="AJC74106.1"/>
    </source>
</evidence>
<dbReference type="InterPro" id="IPR001029">
    <property type="entry name" value="Flagellin_N"/>
</dbReference>
<dbReference type="NCBIfam" id="TIGR02550">
    <property type="entry name" value="flagell_flgL"/>
    <property type="match status" value="1"/>
</dbReference>
<evidence type="ECO:0000256" key="3">
    <source>
        <dbReference type="ARBA" id="ARBA00023143"/>
    </source>
</evidence>
<evidence type="ECO:0000259" key="4">
    <source>
        <dbReference type="Pfam" id="PF00669"/>
    </source>
</evidence>
<dbReference type="SUPFAM" id="SSF64518">
    <property type="entry name" value="Phase 1 flagellin"/>
    <property type="match status" value="1"/>
</dbReference>
<evidence type="ECO:0000256" key="1">
    <source>
        <dbReference type="ARBA" id="ARBA00004365"/>
    </source>
</evidence>
<dbReference type="PANTHER" id="PTHR42792">
    <property type="entry name" value="FLAGELLIN"/>
    <property type="match status" value="1"/>
</dbReference>
<dbReference type="Pfam" id="PF00700">
    <property type="entry name" value="Flagellin_C"/>
    <property type="match status" value="1"/>
</dbReference>
<dbReference type="PANTHER" id="PTHR42792:SF1">
    <property type="entry name" value="FLAGELLAR HOOK-ASSOCIATED PROTEIN 3"/>
    <property type="match status" value="1"/>
</dbReference>
<dbReference type="PaxDb" id="1123384-AJ81_07880"/>